<evidence type="ECO:0000313" key="1">
    <source>
        <dbReference type="EMBL" id="KVX02765.1"/>
    </source>
</evidence>
<dbReference type="InterPro" id="IPR010667">
    <property type="entry name" value="Phage_T4_Gp19"/>
</dbReference>
<dbReference type="PANTHER" id="PTHR38009">
    <property type="entry name" value="CONSERVED HYPOTHETICAL PHAGE TAIL PROTEIN"/>
    <property type="match status" value="1"/>
</dbReference>
<dbReference type="GO" id="GO:0005198">
    <property type="term" value="F:structural molecule activity"/>
    <property type="evidence" value="ECO:0007669"/>
    <property type="project" value="InterPro"/>
</dbReference>
<organism evidence="1">
    <name type="scientific">Shewanella frigidimarina</name>
    <dbReference type="NCBI Taxonomy" id="56812"/>
    <lineage>
        <taxon>Bacteria</taxon>
        <taxon>Pseudomonadati</taxon>
        <taxon>Pseudomonadota</taxon>
        <taxon>Gammaproteobacteria</taxon>
        <taxon>Alteromonadales</taxon>
        <taxon>Shewanellaceae</taxon>
        <taxon>Shewanella</taxon>
    </lineage>
</organism>
<dbReference type="EMBL" id="LRDC01000010">
    <property type="protein sequence ID" value="KVX02765.1"/>
    <property type="molecule type" value="Genomic_DNA"/>
</dbReference>
<gene>
    <name evidence="1" type="ORF">AWJ07_12820</name>
</gene>
<dbReference type="NCBIfam" id="TIGR02241">
    <property type="entry name" value="conserved hypothetical phage tail region protein"/>
    <property type="match status" value="1"/>
</dbReference>
<accession>A0A119D0E4</accession>
<dbReference type="PANTHER" id="PTHR38009:SF1">
    <property type="entry name" value="CONSERVED HYPOTHETICAL PHAGE TAIL PROTEIN"/>
    <property type="match status" value="1"/>
</dbReference>
<reference evidence="1 2" key="1">
    <citation type="submission" date="2016-01" db="EMBL/GenBank/DDBJ databases">
        <title>Draft genome of the antarctic isolate Shewanella frigidimarina Ag06-30.</title>
        <authorList>
            <person name="Parmeciano Di Noto G."/>
            <person name="Vazquez S."/>
            <person name="Mac Cormack W."/>
            <person name="Iriarte A."/>
            <person name="Quiroga C."/>
        </authorList>
    </citation>
    <scope>NUCLEOTIDE SEQUENCE [LARGE SCALE GENOMIC DNA]</scope>
    <source>
        <strain evidence="1 2">Ag06-30</strain>
    </source>
</reference>
<evidence type="ECO:0000313" key="2">
    <source>
        <dbReference type="Proteomes" id="UP000055702"/>
    </source>
</evidence>
<dbReference type="InterPro" id="IPR011747">
    <property type="entry name" value="CHP02241"/>
</dbReference>
<comment type="caution">
    <text evidence="1">The sequence shown here is derived from an EMBL/GenBank/DDBJ whole genome shotgun (WGS) entry which is preliminary data.</text>
</comment>
<name>A0A119D0E4_SHEFR</name>
<dbReference type="AlphaFoldDB" id="A0A119D0E4"/>
<dbReference type="Pfam" id="PF06841">
    <property type="entry name" value="Phage_T4_gp19"/>
    <property type="match status" value="1"/>
</dbReference>
<dbReference type="RefSeq" id="WP_059744967.1">
    <property type="nucleotide sequence ID" value="NZ_JBOZPT010000001.1"/>
</dbReference>
<proteinExistence type="predicted"/>
<dbReference type="Proteomes" id="UP000055702">
    <property type="component" value="Unassembled WGS sequence"/>
</dbReference>
<protein>
    <submittedName>
        <fullName evidence="1">Phage tail protein</fullName>
    </submittedName>
</protein>
<sequence length="157" mass="17866">MSDGSTQDAGIWPVPAFYFKVAFHGAKNKSDTSFQEITGIGSQIETEDYVEGGENRFIYQLPKSIKHSNLTLKRGITTLDSFLVKWCKSFFDGDFKVSLEPKDLSVHLLGEKGTVIRSWNFFQAYPVNWKVDSFNSTKNEVAIEEVELSYQYSNRVT</sequence>